<sequence length="205" mass="22774">MDIYTRCGHRQFAPLLADWSLCELPLLGHDPTIEWLYDLKCWQIGVSSIAIDTVALPDASSVSSATPCYFSRAYVEADHFIGRHTRCFPATMQKPSAPVSDENPITPDAVVKDAWPYVEHGDVDSGKLGEVAFLKKIRQKLAESNLACHLPTIRSGGQMHMEIDGQFADDTTTGIPEELEGRLSAAKGSHRNHHRHYVVCKCQLE</sequence>
<proteinExistence type="predicted"/>
<reference evidence="1" key="1">
    <citation type="submission" date="2022-07" db="EMBL/GenBank/DDBJ databases">
        <title>Phylogenomic reconstructions and comparative analyses of Kickxellomycotina fungi.</title>
        <authorList>
            <person name="Reynolds N.K."/>
            <person name="Stajich J.E."/>
            <person name="Barry K."/>
            <person name="Grigoriev I.V."/>
            <person name="Crous P."/>
            <person name="Smith M.E."/>
        </authorList>
    </citation>
    <scope>NUCLEOTIDE SEQUENCE</scope>
    <source>
        <strain evidence="1">BCRC 34381</strain>
    </source>
</reference>
<gene>
    <name evidence="1" type="ORF">LPJ61_004630</name>
</gene>
<name>A0A9W8CX26_9FUNG</name>
<evidence type="ECO:0000313" key="1">
    <source>
        <dbReference type="EMBL" id="KAJ1727326.1"/>
    </source>
</evidence>
<organism evidence="1 2">
    <name type="scientific">Coemansia biformis</name>
    <dbReference type="NCBI Taxonomy" id="1286918"/>
    <lineage>
        <taxon>Eukaryota</taxon>
        <taxon>Fungi</taxon>
        <taxon>Fungi incertae sedis</taxon>
        <taxon>Zoopagomycota</taxon>
        <taxon>Kickxellomycotina</taxon>
        <taxon>Kickxellomycetes</taxon>
        <taxon>Kickxellales</taxon>
        <taxon>Kickxellaceae</taxon>
        <taxon>Coemansia</taxon>
    </lineage>
</organism>
<keyword evidence="2" id="KW-1185">Reference proteome</keyword>
<dbReference type="AlphaFoldDB" id="A0A9W8CX26"/>
<comment type="caution">
    <text evidence="1">The sequence shown here is derived from an EMBL/GenBank/DDBJ whole genome shotgun (WGS) entry which is preliminary data.</text>
</comment>
<evidence type="ECO:0000313" key="2">
    <source>
        <dbReference type="Proteomes" id="UP001143981"/>
    </source>
</evidence>
<accession>A0A9W8CX26</accession>
<dbReference type="Proteomes" id="UP001143981">
    <property type="component" value="Unassembled WGS sequence"/>
</dbReference>
<dbReference type="EMBL" id="JANBOI010001138">
    <property type="protein sequence ID" value="KAJ1727326.1"/>
    <property type="molecule type" value="Genomic_DNA"/>
</dbReference>
<protein>
    <submittedName>
        <fullName evidence="1">Uncharacterized protein</fullName>
    </submittedName>
</protein>
<dbReference type="OrthoDB" id="5584477at2759"/>